<dbReference type="EMBL" id="QRAV01000001">
    <property type="protein sequence ID" value="RDL24711.1"/>
    <property type="molecule type" value="Genomic_DNA"/>
</dbReference>
<accession>A0A370SYA6</accession>
<gene>
    <name evidence="4" type="ORF">DEU51_101180</name>
</gene>
<dbReference type="GO" id="GO:0005737">
    <property type="term" value="C:cytoplasm"/>
    <property type="evidence" value="ECO:0007669"/>
    <property type="project" value="TreeGrafter"/>
</dbReference>
<dbReference type="PANTHER" id="PTHR48051">
    <property type="match status" value="1"/>
</dbReference>
<dbReference type="AlphaFoldDB" id="A0A370SYA6"/>
<organism evidence="4 5">
    <name type="scientific">Pseudomonas jessenii</name>
    <dbReference type="NCBI Taxonomy" id="77298"/>
    <lineage>
        <taxon>Bacteria</taxon>
        <taxon>Pseudomonadati</taxon>
        <taxon>Pseudomonadota</taxon>
        <taxon>Gammaproteobacteria</taxon>
        <taxon>Pseudomonadales</taxon>
        <taxon>Pseudomonadaceae</taxon>
        <taxon>Pseudomonas</taxon>
    </lineage>
</organism>
<dbReference type="InterPro" id="IPR001611">
    <property type="entry name" value="Leu-rich_rpt"/>
</dbReference>
<keyword evidence="1" id="KW-0433">Leucine-rich repeat</keyword>
<dbReference type="InterPro" id="IPR032675">
    <property type="entry name" value="LRR_dom_sf"/>
</dbReference>
<dbReference type="SUPFAM" id="SSF52058">
    <property type="entry name" value="L domain-like"/>
    <property type="match status" value="1"/>
</dbReference>
<keyword evidence="2" id="KW-0677">Repeat</keyword>
<dbReference type="InterPro" id="IPR050216">
    <property type="entry name" value="LRR_domain-containing"/>
</dbReference>
<name>A0A370SYA6_PSEJE</name>
<dbReference type="SMART" id="SM00369">
    <property type="entry name" value="LRR_TYP"/>
    <property type="match status" value="3"/>
</dbReference>
<dbReference type="InterPro" id="IPR003591">
    <property type="entry name" value="Leu-rich_rpt_typical-subtyp"/>
</dbReference>
<evidence type="ECO:0000256" key="3">
    <source>
        <dbReference type="SAM" id="MobiDB-lite"/>
    </source>
</evidence>
<proteinExistence type="predicted"/>
<reference evidence="4 5" key="1">
    <citation type="submission" date="2018-07" db="EMBL/GenBank/DDBJ databases">
        <title>Genome sequencing of rice bacterial endophytes.</title>
        <authorList>
            <person name="Venturi V."/>
        </authorList>
    </citation>
    <scope>NUCLEOTIDE SEQUENCE [LARGE SCALE GENOMIC DNA]</scope>
    <source>
        <strain evidence="4 5">E2333</strain>
    </source>
</reference>
<comment type="caution">
    <text evidence="4">The sequence shown here is derived from an EMBL/GenBank/DDBJ whole genome shotgun (WGS) entry which is preliminary data.</text>
</comment>
<sequence length="796" mass="88594">MAGKPPKIKPAPNKIPDINTDGFHRPVGGNLPSSSVLRQPDPLQPSSRPHTAESVEVISVIPNLMPPAIPISHPGGVVAISALSNYWIPVSRNMGEANEQGIRVLKQRQYVAVDEEHYVQVVKDADSGLFRATVTREREPSGPLLKPDSEGKLWYPVESSNSAHEHMADLFHRMGYAIDEFSDITLARILAVSGVDGTLARHTDADIHPPALLQDTLRRFSLDQKMARWPKEDRAAVFKAHERAFEVDCDENTLQMRRIFPDLPKTVAEAIWRNATAAERLHMHNQPGLPPRVATEALVALREARLARAGEGLYLNAVSSLDSDRLALYMIGSLADWPRQIRIEMRQGVLDGEVLSAIGDGRSPVRHVLIRQDAGYLVQRADGQSTQALHDLYSAVCLLLLPAQRKVLGMPEAAGPTLQRWVRAQPLPPRQTVSEVLGLEPLPLAIEAVTAQYRQAGYLRGGADENPEPGRFVEKRVRDLYPELSDEDVARFINEHLHSDPSGVLIRLEKEFAMLRQELSAWSAIVPPHHTEGEVWSPAALAHQIQLRQGFSKNLQALWQKKLITPHDAQGESFSSFIDFAGELPHTSARFEHVTELVLEARNPSVKLGKLLDSFPNLRYLILQRVRMETFAPGIFQMRDLRHLVLQDCSLQLSDFDAEGLSRIETLTLLRLDENPLGVAPHVGFMHQLGELYLSDAGLTQIPSGIEQLASLRVLDVHDNNIVNIREEFFELPDTQNLDINLIDNPLGDVALMRIGQYVQGASMDRQVVIRLREPVANDVVDVFDSPDTGIESSSD</sequence>
<feature type="region of interest" description="Disordered" evidence="3">
    <location>
        <begin position="1"/>
        <end position="51"/>
    </location>
</feature>
<dbReference type="Proteomes" id="UP000255365">
    <property type="component" value="Unassembled WGS sequence"/>
</dbReference>
<dbReference type="PANTHER" id="PTHR48051:SF1">
    <property type="entry name" value="RAS SUPPRESSOR PROTEIN 1"/>
    <property type="match status" value="1"/>
</dbReference>
<evidence type="ECO:0000313" key="5">
    <source>
        <dbReference type="Proteomes" id="UP000255365"/>
    </source>
</evidence>
<dbReference type="RefSeq" id="WP_115145939.1">
    <property type="nucleotide sequence ID" value="NZ_QRAV01000001.1"/>
</dbReference>
<evidence type="ECO:0008006" key="6">
    <source>
        <dbReference type="Google" id="ProtNLM"/>
    </source>
</evidence>
<evidence type="ECO:0000256" key="2">
    <source>
        <dbReference type="ARBA" id="ARBA00022737"/>
    </source>
</evidence>
<dbReference type="Gene3D" id="3.80.10.10">
    <property type="entry name" value="Ribonuclease Inhibitor"/>
    <property type="match status" value="1"/>
</dbReference>
<protein>
    <recommendedName>
        <fullName evidence="6">Leucine-rich repeat domain-containing protein</fullName>
    </recommendedName>
</protein>
<dbReference type="PROSITE" id="PS51450">
    <property type="entry name" value="LRR"/>
    <property type="match status" value="1"/>
</dbReference>
<evidence type="ECO:0000256" key="1">
    <source>
        <dbReference type="ARBA" id="ARBA00022614"/>
    </source>
</evidence>
<evidence type="ECO:0000313" key="4">
    <source>
        <dbReference type="EMBL" id="RDL24711.1"/>
    </source>
</evidence>